<protein>
    <recommendedName>
        <fullName evidence="6">Autophagy-related protein</fullName>
    </recommendedName>
</protein>
<name>A0AAD1XX98_EUPCR</name>
<evidence type="ECO:0000256" key="1">
    <source>
        <dbReference type="ARBA" id="ARBA00004370"/>
    </source>
</evidence>
<dbReference type="Proteomes" id="UP001295684">
    <property type="component" value="Unassembled WGS sequence"/>
</dbReference>
<evidence type="ECO:0000313" key="7">
    <source>
        <dbReference type="EMBL" id="CAI2380544.1"/>
    </source>
</evidence>
<feature type="lipid moiety-binding region" description="Phosphatidylserine amidated glycine; alternate" evidence="5">
    <location>
        <position position="117"/>
    </location>
</feature>
<dbReference type="Pfam" id="PF02991">
    <property type="entry name" value="ATG8"/>
    <property type="match status" value="1"/>
</dbReference>
<keyword evidence="4 5" id="KW-0449">Lipoprotein</keyword>
<accession>A0AAD1XX98</accession>
<comment type="caution">
    <text evidence="7">The sequence shown here is derived from an EMBL/GenBank/DDBJ whole genome shotgun (WGS) entry which is preliminary data.</text>
</comment>
<dbReference type="GO" id="GO:0016020">
    <property type="term" value="C:membrane"/>
    <property type="evidence" value="ECO:0007669"/>
    <property type="project" value="UniProtKB-SubCell"/>
</dbReference>
<evidence type="ECO:0000256" key="5">
    <source>
        <dbReference type="PIRSR" id="PIRSR604241-50"/>
    </source>
</evidence>
<evidence type="ECO:0000313" key="8">
    <source>
        <dbReference type="Proteomes" id="UP001295684"/>
    </source>
</evidence>
<dbReference type="GO" id="GO:0006914">
    <property type="term" value="P:autophagy"/>
    <property type="evidence" value="ECO:0007669"/>
    <property type="project" value="UniProtKB-KW"/>
</dbReference>
<keyword evidence="3" id="KW-0472">Membrane</keyword>
<dbReference type="InterPro" id="IPR029071">
    <property type="entry name" value="Ubiquitin-like_domsf"/>
</dbReference>
<dbReference type="EMBL" id="CAMPGE010022507">
    <property type="protein sequence ID" value="CAI2380544.1"/>
    <property type="molecule type" value="Genomic_DNA"/>
</dbReference>
<reference evidence="7" key="1">
    <citation type="submission" date="2023-07" db="EMBL/GenBank/DDBJ databases">
        <authorList>
            <consortium name="AG Swart"/>
            <person name="Singh M."/>
            <person name="Singh A."/>
            <person name="Seah K."/>
            <person name="Emmerich C."/>
        </authorList>
    </citation>
    <scope>NUCLEOTIDE SEQUENCE</scope>
    <source>
        <strain evidence="7">DP1</strain>
    </source>
</reference>
<evidence type="ECO:0000256" key="4">
    <source>
        <dbReference type="ARBA" id="ARBA00023288"/>
    </source>
</evidence>
<evidence type="ECO:0000256" key="3">
    <source>
        <dbReference type="ARBA" id="ARBA00023136"/>
    </source>
</evidence>
<keyword evidence="6" id="KW-0072">Autophagy</keyword>
<dbReference type="Gene3D" id="3.10.20.90">
    <property type="entry name" value="Phosphatidylinositol 3-kinase Catalytic Subunit, Chain A, domain 1"/>
    <property type="match status" value="1"/>
</dbReference>
<gene>
    <name evidence="7" type="ORF">ECRASSUSDP1_LOCUS21980</name>
</gene>
<evidence type="ECO:0000256" key="2">
    <source>
        <dbReference type="ARBA" id="ARBA00007293"/>
    </source>
</evidence>
<dbReference type="AlphaFoldDB" id="A0AAD1XX98"/>
<dbReference type="SUPFAM" id="SSF54236">
    <property type="entry name" value="Ubiquitin-like"/>
    <property type="match status" value="1"/>
</dbReference>
<keyword evidence="8" id="KW-1185">Reference proteome</keyword>
<dbReference type="InterPro" id="IPR004241">
    <property type="entry name" value="Atg8-like"/>
</dbReference>
<dbReference type="PANTHER" id="PTHR10969">
    <property type="entry name" value="MICROTUBULE-ASSOCIATED PROTEINS 1A/1B LIGHT CHAIN 3-RELATED"/>
    <property type="match status" value="1"/>
</dbReference>
<organism evidence="7 8">
    <name type="scientific">Euplotes crassus</name>
    <dbReference type="NCBI Taxonomy" id="5936"/>
    <lineage>
        <taxon>Eukaryota</taxon>
        <taxon>Sar</taxon>
        <taxon>Alveolata</taxon>
        <taxon>Ciliophora</taxon>
        <taxon>Intramacronucleata</taxon>
        <taxon>Spirotrichea</taxon>
        <taxon>Hypotrichia</taxon>
        <taxon>Euplotida</taxon>
        <taxon>Euplotidae</taxon>
        <taxon>Moneuplotes</taxon>
    </lineage>
</organism>
<evidence type="ECO:0000256" key="6">
    <source>
        <dbReference type="RuleBase" id="RU004384"/>
    </source>
</evidence>
<proteinExistence type="inferred from homology"/>
<sequence>MYKYKLKHSSFEKRKHECDKIREKFPDRIPVICERSSTSKLPELDKEKFLVPSDLCAYQFNFIIRKRISLPENDSLYFFVNGKYLLKADTELAQVYEERKDSDGFLYITYTEETTLG</sequence>
<comment type="subcellular location">
    <subcellularLocation>
        <location evidence="1">Membrane</location>
    </subcellularLocation>
</comment>
<comment type="similarity">
    <text evidence="2 6">Belongs to the ATG8 family.</text>
</comment>